<protein>
    <submittedName>
        <fullName evidence="1">Uncharacterized protein</fullName>
    </submittedName>
</protein>
<comment type="caution">
    <text evidence="1">The sequence shown here is derived from an EMBL/GenBank/DDBJ whole genome shotgun (WGS) entry which is preliminary data.</text>
</comment>
<gene>
    <name evidence="1" type="ORF">EEJ31_05650</name>
</gene>
<dbReference type="Proteomes" id="UP000279859">
    <property type="component" value="Unassembled WGS sequence"/>
</dbReference>
<keyword evidence="2" id="KW-1185">Reference proteome</keyword>
<proteinExistence type="predicted"/>
<organism evidence="1 2">
    <name type="scientific">Cryobacterium tepidiphilum</name>
    <dbReference type="NCBI Taxonomy" id="2486026"/>
    <lineage>
        <taxon>Bacteria</taxon>
        <taxon>Bacillati</taxon>
        <taxon>Actinomycetota</taxon>
        <taxon>Actinomycetes</taxon>
        <taxon>Micrococcales</taxon>
        <taxon>Microbacteriaceae</taxon>
        <taxon>Cryobacterium</taxon>
    </lineage>
</organism>
<sequence>MSSSGTVVSSVGAASLSGAPSVSGVAGSVGSTVIVGVGVSVGVGGSGVGVSVEYSAMAPVSTGVSSCSPVWSPYWKNTGNREPGSASTFRMVIVGPSVPTARVSCPLMRTVSLTLLPSLVYWMVMVTGSSPSLTRFVTRLAAPLPWVIRRVLRMAIVPTLPLTPSLAS</sequence>
<evidence type="ECO:0000313" key="1">
    <source>
        <dbReference type="EMBL" id="RNE64048.1"/>
    </source>
</evidence>
<evidence type="ECO:0000313" key="2">
    <source>
        <dbReference type="Proteomes" id="UP000279859"/>
    </source>
</evidence>
<reference evidence="1 2" key="1">
    <citation type="submission" date="2018-11" db="EMBL/GenBank/DDBJ databases">
        <title>Cryobacterium sp. nov., isolated from rhizosphere soil of lettuce.</title>
        <authorList>
            <person name="Wang Y."/>
        </authorList>
    </citation>
    <scope>NUCLEOTIDE SEQUENCE [LARGE SCALE GENOMIC DNA]</scope>
    <source>
        <strain evidence="1 2">NEAU-85</strain>
    </source>
</reference>
<dbReference type="AlphaFoldDB" id="A0A3M8LHT3"/>
<dbReference type="EMBL" id="RDSR01000006">
    <property type="protein sequence ID" value="RNE64048.1"/>
    <property type="molecule type" value="Genomic_DNA"/>
</dbReference>
<name>A0A3M8LHT3_9MICO</name>
<accession>A0A3M8LHT3</accession>